<dbReference type="Pfam" id="PF00156">
    <property type="entry name" value="Pribosyltran"/>
    <property type="match status" value="1"/>
</dbReference>
<dbReference type="Gene3D" id="3.30.1310.20">
    <property type="entry name" value="PRTase-like"/>
    <property type="match status" value="1"/>
</dbReference>
<reference evidence="2" key="1">
    <citation type="submission" date="2021-01" db="EMBL/GenBank/DDBJ databases">
        <title>Whole genome shotgun sequence of Rhizocola hellebori NBRC 109834.</title>
        <authorList>
            <person name="Komaki H."/>
            <person name="Tamura T."/>
        </authorList>
    </citation>
    <scope>NUCLEOTIDE SEQUENCE</scope>
    <source>
        <strain evidence="2">NBRC 109834</strain>
    </source>
</reference>
<dbReference type="Proteomes" id="UP000612899">
    <property type="component" value="Unassembled WGS sequence"/>
</dbReference>
<dbReference type="SUPFAM" id="SSF53271">
    <property type="entry name" value="PRTase-like"/>
    <property type="match status" value="1"/>
</dbReference>
<dbReference type="RefSeq" id="WP_203910203.1">
    <property type="nucleotide sequence ID" value="NZ_BONY01000026.1"/>
</dbReference>
<dbReference type="InterPro" id="IPR029057">
    <property type="entry name" value="PRTase-like"/>
</dbReference>
<comment type="caution">
    <text evidence="2">The sequence shown here is derived from an EMBL/GenBank/DDBJ whole genome shotgun (WGS) entry which is preliminary data.</text>
</comment>
<organism evidence="2 3">
    <name type="scientific">Rhizocola hellebori</name>
    <dbReference type="NCBI Taxonomy" id="1392758"/>
    <lineage>
        <taxon>Bacteria</taxon>
        <taxon>Bacillati</taxon>
        <taxon>Actinomycetota</taxon>
        <taxon>Actinomycetes</taxon>
        <taxon>Micromonosporales</taxon>
        <taxon>Micromonosporaceae</taxon>
        <taxon>Rhizocola</taxon>
    </lineage>
</organism>
<feature type="domain" description="Phosphoribosyltransferase" evidence="1">
    <location>
        <begin position="10"/>
        <end position="169"/>
    </location>
</feature>
<dbReference type="AlphaFoldDB" id="A0A8J3QB85"/>
<gene>
    <name evidence="2" type="ORF">Rhe02_44620</name>
</gene>
<keyword evidence="3" id="KW-1185">Reference proteome</keyword>
<dbReference type="CDD" id="cd06223">
    <property type="entry name" value="PRTases_typeI"/>
    <property type="match status" value="1"/>
</dbReference>
<evidence type="ECO:0000313" key="2">
    <source>
        <dbReference type="EMBL" id="GIH06395.1"/>
    </source>
</evidence>
<sequence>MASGFADREAAGRELAQRLAHLRNPGEEPVVLGLPRGGVPVAAQVARELSAPLDVIVVRKLGLPWQPELAMGAIGEDGAIVLNEEIAGQVSQADLDQVVARERAELQRRVALWRGGRERVPLAGRTVVIVDDGVATGATAAAACAVARHAGAARVVVATPVAPPDVVRKLRGQADEVVAVLTPLGFRAVGQWYGDFAETPDEEVTRLLAA</sequence>
<evidence type="ECO:0000259" key="1">
    <source>
        <dbReference type="Pfam" id="PF00156"/>
    </source>
</evidence>
<evidence type="ECO:0000313" key="3">
    <source>
        <dbReference type="Proteomes" id="UP000612899"/>
    </source>
</evidence>
<name>A0A8J3QB85_9ACTN</name>
<dbReference type="InterPro" id="IPR000836">
    <property type="entry name" value="PRTase_dom"/>
</dbReference>
<protein>
    <recommendedName>
        <fullName evidence="1">Phosphoribosyltransferase domain-containing protein</fullName>
    </recommendedName>
</protein>
<accession>A0A8J3QB85</accession>
<proteinExistence type="predicted"/>
<dbReference type="EMBL" id="BONY01000026">
    <property type="protein sequence ID" value="GIH06395.1"/>
    <property type="molecule type" value="Genomic_DNA"/>
</dbReference>
<dbReference type="Gene3D" id="3.40.50.2020">
    <property type="match status" value="1"/>
</dbReference>